<dbReference type="GO" id="GO:0003676">
    <property type="term" value="F:nucleic acid binding"/>
    <property type="evidence" value="ECO:0007669"/>
    <property type="project" value="InterPro"/>
</dbReference>
<dbReference type="InterPro" id="IPR002121">
    <property type="entry name" value="HRDC_dom"/>
</dbReference>
<dbReference type="PROSITE" id="PS50965">
    <property type="entry name" value="NERD"/>
    <property type="match status" value="1"/>
</dbReference>
<dbReference type="EMBL" id="SWOV01000023">
    <property type="protein sequence ID" value="NFF88167.1"/>
    <property type="molecule type" value="Genomic_DNA"/>
</dbReference>
<organism evidence="3 4">
    <name type="scientific">Clostridium botulinum</name>
    <dbReference type="NCBI Taxonomy" id="1491"/>
    <lineage>
        <taxon>Bacteria</taxon>
        <taxon>Bacillati</taxon>
        <taxon>Bacillota</taxon>
        <taxon>Clostridia</taxon>
        <taxon>Eubacteriales</taxon>
        <taxon>Clostridiaceae</taxon>
        <taxon>Clostridium</taxon>
    </lineage>
</organism>
<name>A0A6M0V6T4_CLOBO</name>
<dbReference type="PROSITE" id="PS50967">
    <property type="entry name" value="HRDC"/>
    <property type="match status" value="1"/>
</dbReference>
<feature type="domain" description="NERD" evidence="1">
    <location>
        <begin position="45"/>
        <end position="162"/>
    </location>
</feature>
<dbReference type="InterPro" id="IPR010997">
    <property type="entry name" value="HRDC-like_sf"/>
</dbReference>
<dbReference type="SMART" id="SM00341">
    <property type="entry name" value="HRDC"/>
    <property type="match status" value="1"/>
</dbReference>
<feature type="domain" description="HRDC" evidence="2">
    <location>
        <begin position="260"/>
        <end position="335"/>
    </location>
</feature>
<evidence type="ECO:0000259" key="2">
    <source>
        <dbReference type="PROSITE" id="PS50967"/>
    </source>
</evidence>
<evidence type="ECO:0000313" key="3">
    <source>
        <dbReference type="EMBL" id="NFF88167.1"/>
    </source>
</evidence>
<dbReference type="Gene3D" id="1.10.150.80">
    <property type="entry name" value="HRDC domain"/>
    <property type="match status" value="1"/>
</dbReference>
<dbReference type="InterPro" id="IPR011528">
    <property type="entry name" value="NERD"/>
</dbReference>
<dbReference type="RefSeq" id="WP_061301854.1">
    <property type="nucleotide sequence ID" value="NZ_LFPA01000046.1"/>
</dbReference>
<comment type="caution">
    <text evidence="3">The sequence shown here is derived from an EMBL/GenBank/DDBJ whole genome shotgun (WGS) entry which is preliminary data.</text>
</comment>
<dbReference type="InterPro" id="IPR044876">
    <property type="entry name" value="HRDC_dom_sf"/>
</dbReference>
<reference evidence="3 4" key="1">
    <citation type="submission" date="2019-04" db="EMBL/GenBank/DDBJ databases">
        <title>Genome sequencing of Clostridium botulinum Groups I-IV and Clostridium butyricum.</title>
        <authorList>
            <person name="Brunt J."/>
            <person name="Van Vliet A.H.M."/>
            <person name="Stringer S.C."/>
            <person name="Carter A.T."/>
            <person name="Peck M.W."/>
        </authorList>
    </citation>
    <scope>NUCLEOTIDE SEQUENCE [LARGE SCALE GENOMIC DNA]</scope>
    <source>
        <strain evidence="3 4">1605</strain>
    </source>
</reference>
<protein>
    <submittedName>
        <fullName evidence="3">Nuclease</fullName>
    </submittedName>
</protein>
<sequence length="335" mass="39916">MEFIGLIILLLLIPRIVNYKMKKEYNMSDYKNESGNTYKEVFDNKGKYGEYLIFKTLENMNKNYKMLTNIYLPKGNGETTEIDLIYIHETGIYVIESKNYSGWIFGDEKNRYWTQTLKSGKKERFYNPIMQNKTYIKYLQKKLNIDEQYIKSIVVFSKRCTLKKVEVNSKDIKVINRDDLKIVIEDLIYNRPKIFEIGKIIKLYYELKPYTCVTDEDKLKHIDNINEKYSDTDNKETSDELNSKESNLLNKEKIEECENIDENSNFYKDLKEYRLIKSKEEKVKPYFIYSNEGIKEIIKAKPKTLDDIKIIPGFGKVKCEKYGEDILEIVRRNIN</sequence>
<dbReference type="SUPFAM" id="SSF47819">
    <property type="entry name" value="HRDC-like"/>
    <property type="match status" value="1"/>
</dbReference>
<evidence type="ECO:0000259" key="1">
    <source>
        <dbReference type="PROSITE" id="PS50965"/>
    </source>
</evidence>
<evidence type="ECO:0000313" key="4">
    <source>
        <dbReference type="Proteomes" id="UP000476820"/>
    </source>
</evidence>
<dbReference type="GO" id="GO:0000166">
    <property type="term" value="F:nucleotide binding"/>
    <property type="evidence" value="ECO:0007669"/>
    <property type="project" value="InterPro"/>
</dbReference>
<dbReference type="Pfam" id="PF00570">
    <property type="entry name" value="HRDC"/>
    <property type="match status" value="1"/>
</dbReference>
<dbReference type="Proteomes" id="UP000476820">
    <property type="component" value="Unassembled WGS sequence"/>
</dbReference>
<gene>
    <name evidence="3" type="ORF">FC774_09845</name>
</gene>
<dbReference type="AlphaFoldDB" id="A0A6M0V6T4"/>
<proteinExistence type="predicted"/>
<dbReference type="Pfam" id="PF08378">
    <property type="entry name" value="NERD"/>
    <property type="match status" value="1"/>
</dbReference>
<accession>A0A6M0V6T4</accession>